<dbReference type="InterPro" id="IPR017552">
    <property type="entry name" value="PHI/rmpB"/>
</dbReference>
<dbReference type="CDD" id="cd05005">
    <property type="entry name" value="SIS_PHI"/>
    <property type="match status" value="1"/>
</dbReference>
<dbReference type="InterPro" id="IPR046348">
    <property type="entry name" value="SIS_dom_sf"/>
</dbReference>
<reference evidence="3" key="1">
    <citation type="submission" date="2024-05" db="EMBL/GenBank/DDBJ databases">
        <title>Isolation and characterization of Sporomusa carbonis sp. nov., a carboxydotrophic hydrogenogen in the genus of Sporomusa isolated from a charcoal burning pile.</title>
        <authorList>
            <person name="Boeer T."/>
            <person name="Rosenbaum F."/>
            <person name="Eysell L."/>
            <person name="Mueller V."/>
            <person name="Daniel R."/>
            <person name="Poehlein A."/>
        </authorList>
    </citation>
    <scope>NUCLEOTIDE SEQUENCE [LARGE SCALE GENOMIC DNA]</scope>
    <source>
        <strain evidence="3">DSM 3132</strain>
    </source>
</reference>
<sequence length="186" mass="21292">MTYRELYEVLLSEHRQVFAAQDEMQLESMMKMISNAARIFVTGCGREGIAARSFAMRLMHLGKETHWLWDDTTPGMQQGDLFIVVNGSGKIGYIDYLLDQAEKTGASRLVITGAPLERTPQEAEYTLFVPACVYKGRDRRVVQSVQPMGNLFEQHLFLLFDIVVMLLADKMNLTPEQMESRHRNIE</sequence>
<accession>A0ABZ3JA94</accession>
<dbReference type="RefSeq" id="WP_093797438.1">
    <property type="nucleotide sequence ID" value="NZ_CP155571.1"/>
</dbReference>
<dbReference type="EC" id="5.3.1.27" evidence="3"/>
<dbReference type="PANTHER" id="PTHR43443:SF1">
    <property type="entry name" value="3-HEXULOSE-6-PHOSPHATE ISOMERASE"/>
    <property type="match status" value="1"/>
</dbReference>
<gene>
    <name evidence="3" type="primary">hxlB</name>
    <name evidence="3" type="ORF">SPACI_050350</name>
</gene>
<dbReference type="GO" id="GO:0043800">
    <property type="term" value="F:6-phospho-3-hexuloisomerase activity"/>
    <property type="evidence" value="ECO:0007669"/>
    <property type="project" value="UniProtKB-EC"/>
</dbReference>
<dbReference type="Gene3D" id="3.40.50.10490">
    <property type="entry name" value="Glucose-6-phosphate isomerase like protein, domain 1"/>
    <property type="match status" value="1"/>
</dbReference>
<proteinExistence type="inferred from homology"/>
<dbReference type="Pfam" id="PF01380">
    <property type="entry name" value="SIS"/>
    <property type="match status" value="1"/>
</dbReference>
<dbReference type="Proteomes" id="UP000216052">
    <property type="component" value="Chromosome"/>
</dbReference>
<dbReference type="PANTHER" id="PTHR43443">
    <property type="entry name" value="3-HEXULOSE-6-PHOSPHATE ISOMERASE"/>
    <property type="match status" value="1"/>
</dbReference>
<protein>
    <submittedName>
        <fullName evidence="3">3-hexulose-6-phosphate isomerase</fullName>
        <ecNumber evidence="3">5.3.1.27</ecNumber>
    </submittedName>
</protein>
<dbReference type="PROSITE" id="PS51464">
    <property type="entry name" value="SIS"/>
    <property type="match status" value="1"/>
</dbReference>
<dbReference type="SUPFAM" id="SSF53697">
    <property type="entry name" value="SIS domain"/>
    <property type="match status" value="1"/>
</dbReference>
<feature type="domain" description="SIS" evidence="2">
    <location>
        <begin position="29"/>
        <end position="173"/>
    </location>
</feature>
<keyword evidence="3" id="KW-0413">Isomerase</keyword>
<evidence type="ECO:0000259" key="2">
    <source>
        <dbReference type="PROSITE" id="PS51464"/>
    </source>
</evidence>
<keyword evidence="4" id="KW-1185">Reference proteome</keyword>
<evidence type="ECO:0000313" key="3">
    <source>
        <dbReference type="EMBL" id="XFO74924.1"/>
    </source>
</evidence>
<comment type="similarity">
    <text evidence="1">Belongs to the SIS family. PHI subfamily.</text>
</comment>
<organism evidence="3 4">
    <name type="scientific">Sporomusa acidovorans (strain ATCC 49682 / DSM 3132 / Mol)</name>
    <dbReference type="NCBI Taxonomy" id="1123286"/>
    <lineage>
        <taxon>Bacteria</taxon>
        <taxon>Bacillati</taxon>
        <taxon>Bacillota</taxon>
        <taxon>Negativicutes</taxon>
        <taxon>Selenomonadales</taxon>
        <taxon>Sporomusaceae</taxon>
        <taxon>Sporomusa</taxon>
    </lineage>
</organism>
<evidence type="ECO:0000256" key="1">
    <source>
        <dbReference type="ARBA" id="ARBA00009235"/>
    </source>
</evidence>
<evidence type="ECO:0000313" key="4">
    <source>
        <dbReference type="Proteomes" id="UP000216052"/>
    </source>
</evidence>
<name>A0ABZ3JA94_SPOA4</name>
<dbReference type="InterPro" id="IPR001347">
    <property type="entry name" value="SIS_dom"/>
</dbReference>
<dbReference type="EMBL" id="CP155571">
    <property type="protein sequence ID" value="XFO74924.1"/>
    <property type="molecule type" value="Genomic_DNA"/>
</dbReference>